<sequence>MIKNLKKINNKKLYEYLFYIALFCTFFIWSLLLRFNDAPDELGRYSICQYIFNHGKLPHGGDIEIRLPAWGFSYAFQPILPYIIGGILMRITALFTSNTYFYLIAARFVSVLCGVIMAIFVRKIANRIFTDAVWQWVFTFLIMLLPQCMFMFVYVNTDSMALMSCAIIAYAWLLGLDTAWNSKSCILLSIGLIFCAMSYYNAYAFIFCSIIIFTVFHISYDKAARKIKIDWSNLLKKGFFISLFVLIGIGWWFIRCYLLYDGDFLGLHIRSVYAEKYATPSYLKPSQAKTYYNAGLSIIRMLMDTDYVCDVCLSFVGLFGNMSIALHSWIYVGYTVIISLGLLGLFFKKRQAITQLHYNSKNILTFHICLIICFIVPIYLCTYSSYTRDYQPQGRYILTMIIPFMYFITIGLKKLFDTLFQNQLLYRFFTILLRAWFFVVVYFFMKDMVFAFYWNTFINFIKTL</sequence>
<evidence type="ECO:0000313" key="3">
    <source>
        <dbReference type="Proteomes" id="UP000247523"/>
    </source>
</evidence>
<keyword evidence="1" id="KW-1133">Transmembrane helix</keyword>
<proteinExistence type="predicted"/>
<protein>
    <recommendedName>
        <fullName evidence="4">Glycosyltransferase RgtA/B/C/D-like domain-containing protein</fullName>
    </recommendedName>
</protein>
<evidence type="ECO:0000256" key="1">
    <source>
        <dbReference type="SAM" id="Phobius"/>
    </source>
</evidence>
<feature type="transmembrane region" description="Helical" evidence="1">
    <location>
        <begin position="133"/>
        <end position="154"/>
    </location>
</feature>
<dbReference type="AlphaFoldDB" id="A0A318ETH7"/>
<organism evidence="2 3">
    <name type="scientific">Lachnotalea glycerini</name>
    <dbReference type="NCBI Taxonomy" id="1763509"/>
    <lineage>
        <taxon>Bacteria</taxon>
        <taxon>Bacillati</taxon>
        <taxon>Bacillota</taxon>
        <taxon>Clostridia</taxon>
        <taxon>Lachnospirales</taxon>
        <taxon>Lachnospiraceae</taxon>
        <taxon>Lachnotalea</taxon>
    </lineage>
</organism>
<feature type="transmembrane region" description="Helical" evidence="1">
    <location>
        <begin position="328"/>
        <end position="347"/>
    </location>
</feature>
<reference evidence="2 3" key="1">
    <citation type="submission" date="2018-05" db="EMBL/GenBank/DDBJ databases">
        <title>Genomic Encyclopedia of Type Strains, Phase IV (KMG-IV): sequencing the most valuable type-strain genomes for metagenomic binning, comparative biology and taxonomic classification.</title>
        <authorList>
            <person name="Goeker M."/>
        </authorList>
    </citation>
    <scope>NUCLEOTIDE SEQUENCE [LARGE SCALE GENOMIC DNA]</scope>
    <source>
        <strain evidence="2 3">DSM 28816</strain>
    </source>
</reference>
<keyword evidence="1" id="KW-0812">Transmembrane</keyword>
<feature type="transmembrane region" description="Helical" evidence="1">
    <location>
        <begin position="368"/>
        <end position="387"/>
    </location>
</feature>
<feature type="transmembrane region" description="Helical" evidence="1">
    <location>
        <begin position="161"/>
        <end position="180"/>
    </location>
</feature>
<feature type="transmembrane region" description="Helical" evidence="1">
    <location>
        <begin position="186"/>
        <end position="218"/>
    </location>
</feature>
<feature type="transmembrane region" description="Helical" evidence="1">
    <location>
        <begin position="424"/>
        <end position="445"/>
    </location>
</feature>
<keyword evidence="1" id="KW-0472">Membrane</keyword>
<feature type="transmembrane region" description="Helical" evidence="1">
    <location>
        <begin position="16"/>
        <end position="35"/>
    </location>
</feature>
<accession>A0A318ETH7</accession>
<evidence type="ECO:0000313" key="2">
    <source>
        <dbReference type="EMBL" id="PXV91867.1"/>
    </source>
</evidence>
<dbReference type="RefSeq" id="WP_110290929.1">
    <property type="nucleotide sequence ID" value="NZ_QICS01000003.1"/>
</dbReference>
<evidence type="ECO:0008006" key="4">
    <source>
        <dbReference type="Google" id="ProtNLM"/>
    </source>
</evidence>
<feature type="transmembrane region" description="Helical" evidence="1">
    <location>
        <begin position="393"/>
        <end position="412"/>
    </location>
</feature>
<feature type="transmembrane region" description="Helical" evidence="1">
    <location>
        <begin position="100"/>
        <end position="121"/>
    </location>
</feature>
<feature type="transmembrane region" description="Helical" evidence="1">
    <location>
        <begin position="239"/>
        <end position="260"/>
    </location>
</feature>
<dbReference type="EMBL" id="QICS01000003">
    <property type="protein sequence ID" value="PXV91867.1"/>
    <property type="molecule type" value="Genomic_DNA"/>
</dbReference>
<comment type="caution">
    <text evidence="2">The sequence shown here is derived from an EMBL/GenBank/DDBJ whole genome shotgun (WGS) entry which is preliminary data.</text>
</comment>
<feature type="transmembrane region" description="Helical" evidence="1">
    <location>
        <begin position="67"/>
        <end position="88"/>
    </location>
</feature>
<name>A0A318ETH7_9FIRM</name>
<gene>
    <name evidence="2" type="ORF">C8E03_103438</name>
</gene>
<dbReference type="Proteomes" id="UP000247523">
    <property type="component" value="Unassembled WGS sequence"/>
</dbReference>